<dbReference type="InterPro" id="IPR036397">
    <property type="entry name" value="RNaseH_sf"/>
</dbReference>
<feature type="region of interest" description="Disordered" evidence="2">
    <location>
        <begin position="341"/>
        <end position="371"/>
    </location>
</feature>
<dbReference type="Pfam" id="PF13683">
    <property type="entry name" value="rve_3"/>
    <property type="match status" value="1"/>
</dbReference>
<dbReference type="EMBL" id="JBHTKN010000024">
    <property type="protein sequence ID" value="MFD1044086.1"/>
    <property type="molecule type" value="Genomic_DNA"/>
</dbReference>
<dbReference type="SUPFAM" id="SSF53098">
    <property type="entry name" value="Ribonuclease H-like"/>
    <property type="match status" value="1"/>
</dbReference>
<gene>
    <name evidence="4" type="ORF">ACFQ2N_17205</name>
</gene>
<dbReference type="PANTHER" id="PTHR47515:SF1">
    <property type="entry name" value="BLR2054 PROTEIN"/>
    <property type="match status" value="1"/>
</dbReference>
<keyword evidence="5" id="KW-1185">Reference proteome</keyword>
<dbReference type="Gene3D" id="3.30.420.10">
    <property type="entry name" value="Ribonuclease H-like superfamily/Ribonuclease H"/>
    <property type="match status" value="1"/>
</dbReference>
<dbReference type="Pfam" id="PF01527">
    <property type="entry name" value="HTH_Tnp_1"/>
    <property type="match status" value="1"/>
</dbReference>
<dbReference type="InterPro" id="IPR002514">
    <property type="entry name" value="Transposase_8"/>
</dbReference>
<evidence type="ECO:0000256" key="1">
    <source>
        <dbReference type="ARBA" id="ARBA00009964"/>
    </source>
</evidence>
<sequence>MRKSRFTEDQMVKILREADKAPIADVAKKHGVSEQTLYVWRKRYGQLEAADVKQLRGLQQENARLKKLLAERDLEIEVMKEVTGKKVVSAPARRALVPVLVDRGISQRRACALLGVPRSTLGYVATQPTKDAPVIERMKHYAAMYPRFGYRRIHVYLEREGFLMGWDRMFRLWQRARLQVPKKRPRKRVAASRPRPLPALGPNQVWAYDFVFDGCANGQGLKCLVVTDEWTHEALAIDVQGSIRSRRVLEVLSRLVSQHGAPRYLRSDNGPEFVSRAVLKWLQGAGIETAFIEPGKPWQNGTAESLNGKFRDECLSMEWFRNRIEARVIIETWRRHYNEDRPHSSLGYRTPKQFKEDQQQEQQPTHRAIVN</sequence>
<evidence type="ECO:0000256" key="2">
    <source>
        <dbReference type="SAM" id="MobiDB-lite"/>
    </source>
</evidence>
<dbReference type="PANTHER" id="PTHR47515">
    <property type="entry name" value="LOW CALCIUM RESPONSE LOCUS PROTEIN T"/>
    <property type="match status" value="1"/>
</dbReference>
<reference evidence="5" key="1">
    <citation type="journal article" date="2019" name="Int. J. Syst. Evol. Microbiol.">
        <title>The Global Catalogue of Microorganisms (GCM) 10K type strain sequencing project: providing services to taxonomists for standard genome sequencing and annotation.</title>
        <authorList>
            <consortium name="The Broad Institute Genomics Platform"/>
            <consortium name="The Broad Institute Genome Sequencing Center for Infectious Disease"/>
            <person name="Wu L."/>
            <person name="Ma J."/>
        </authorList>
    </citation>
    <scope>NUCLEOTIDE SEQUENCE [LARGE SCALE GENOMIC DNA]</scope>
    <source>
        <strain evidence="5">CCUG 55854</strain>
    </source>
</reference>
<dbReference type="InterPro" id="IPR012337">
    <property type="entry name" value="RNaseH-like_sf"/>
</dbReference>
<dbReference type="SUPFAM" id="SSF46689">
    <property type="entry name" value="Homeodomain-like"/>
    <property type="match status" value="1"/>
</dbReference>
<organism evidence="4 5">
    <name type="scientific">Pseudoxanthomonas kaohsiungensis</name>
    <dbReference type="NCBI Taxonomy" id="283923"/>
    <lineage>
        <taxon>Bacteria</taxon>
        <taxon>Pseudomonadati</taxon>
        <taxon>Pseudomonadota</taxon>
        <taxon>Gammaproteobacteria</taxon>
        <taxon>Lysobacterales</taxon>
        <taxon>Lysobacteraceae</taxon>
        <taxon>Pseudoxanthomonas</taxon>
    </lineage>
</organism>
<dbReference type="InterPro" id="IPR048020">
    <property type="entry name" value="Transpos_IS3"/>
</dbReference>
<proteinExistence type="inferred from homology"/>
<dbReference type="Gene3D" id="1.10.10.60">
    <property type="entry name" value="Homeodomain-like"/>
    <property type="match status" value="1"/>
</dbReference>
<dbReference type="InterPro" id="IPR009057">
    <property type="entry name" value="Homeodomain-like_sf"/>
</dbReference>
<dbReference type="Proteomes" id="UP001597033">
    <property type="component" value="Unassembled WGS sequence"/>
</dbReference>
<evidence type="ECO:0000259" key="3">
    <source>
        <dbReference type="PROSITE" id="PS50994"/>
    </source>
</evidence>
<dbReference type="RefSeq" id="WP_162378622.1">
    <property type="nucleotide sequence ID" value="NZ_JBHTKN010000024.1"/>
</dbReference>
<comment type="caution">
    <text evidence="4">The sequence shown here is derived from an EMBL/GenBank/DDBJ whole genome shotgun (WGS) entry which is preliminary data.</text>
</comment>
<dbReference type="NCBIfam" id="NF033516">
    <property type="entry name" value="transpos_IS3"/>
    <property type="match status" value="1"/>
</dbReference>
<accession>A0ABW3M053</accession>
<dbReference type="PROSITE" id="PS50994">
    <property type="entry name" value="INTEGRASE"/>
    <property type="match status" value="1"/>
</dbReference>
<evidence type="ECO:0000313" key="5">
    <source>
        <dbReference type="Proteomes" id="UP001597033"/>
    </source>
</evidence>
<dbReference type="InterPro" id="IPR001584">
    <property type="entry name" value="Integrase_cat-core"/>
</dbReference>
<feature type="domain" description="Integrase catalytic" evidence="3">
    <location>
        <begin position="198"/>
        <end position="359"/>
    </location>
</feature>
<evidence type="ECO:0000313" key="4">
    <source>
        <dbReference type="EMBL" id="MFD1044086.1"/>
    </source>
</evidence>
<name>A0ABW3M053_9GAMM</name>
<comment type="similarity">
    <text evidence="1">Belongs to the transposase 8 family.</text>
</comment>
<protein>
    <submittedName>
        <fullName evidence="4">IS3 family transposase</fullName>
    </submittedName>
</protein>